<organism evidence="1 2">
    <name type="scientific">Trifolium pratense</name>
    <name type="common">Red clover</name>
    <dbReference type="NCBI Taxonomy" id="57577"/>
    <lineage>
        <taxon>Eukaryota</taxon>
        <taxon>Viridiplantae</taxon>
        <taxon>Streptophyta</taxon>
        <taxon>Embryophyta</taxon>
        <taxon>Tracheophyta</taxon>
        <taxon>Spermatophyta</taxon>
        <taxon>Magnoliopsida</taxon>
        <taxon>eudicotyledons</taxon>
        <taxon>Gunneridae</taxon>
        <taxon>Pentapetalae</taxon>
        <taxon>rosids</taxon>
        <taxon>fabids</taxon>
        <taxon>Fabales</taxon>
        <taxon>Fabaceae</taxon>
        <taxon>Papilionoideae</taxon>
        <taxon>50 kb inversion clade</taxon>
        <taxon>NPAAA clade</taxon>
        <taxon>Hologalegina</taxon>
        <taxon>IRL clade</taxon>
        <taxon>Trifolieae</taxon>
        <taxon>Trifolium</taxon>
    </lineage>
</organism>
<name>A0ACB0J625_TRIPR</name>
<sequence>MYGEIMIFINYNVIKLLLVKKRSHYTKGGNMTKILNFVYVMSIILSIFIVSMNVNGLECRNDYECLNKRCTVPFEPRCIFYRCKCIQNNFDFF</sequence>
<protein>
    <submittedName>
        <fullName evidence="1">Uncharacterized protein</fullName>
    </submittedName>
</protein>
<evidence type="ECO:0000313" key="1">
    <source>
        <dbReference type="EMBL" id="CAJ2639369.1"/>
    </source>
</evidence>
<dbReference type="Proteomes" id="UP001177021">
    <property type="component" value="Unassembled WGS sequence"/>
</dbReference>
<gene>
    <name evidence="1" type="ORF">MILVUS5_LOCUS9404</name>
</gene>
<comment type="caution">
    <text evidence="1">The sequence shown here is derived from an EMBL/GenBank/DDBJ whole genome shotgun (WGS) entry which is preliminary data.</text>
</comment>
<keyword evidence="2" id="KW-1185">Reference proteome</keyword>
<accession>A0ACB0J625</accession>
<reference evidence="1" key="1">
    <citation type="submission" date="2023-10" db="EMBL/GenBank/DDBJ databases">
        <authorList>
            <person name="Rodriguez Cubillos JULIANA M."/>
            <person name="De Vega J."/>
        </authorList>
    </citation>
    <scope>NUCLEOTIDE SEQUENCE</scope>
</reference>
<dbReference type="EMBL" id="CASHSV030000024">
    <property type="protein sequence ID" value="CAJ2639369.1"/>
    <property type="molecule type" value="Genomic_DNA"/>
</dbReference>
<proteinExistence type="predicted"/>
<evidence type="ECO:0000313" key="2">
    <source>
        <dbReference type="Proteomes" id="UP001177021"/>
    </source>
</evidence>